<accession>A0A238F632</accession>
<keyword evidence="2" id="KW-1185">Reference proteome</keyword>
<proteinExistence type="predicted"/>
<protein>
    <submittedName>
        <fullName evidence="1">BQ2448_350 protein</fullName>
    </submittedName>
</protein>
<evidence type="ECO:0000313" key="2">
    <source>
        <dbReference type="Proteomes" id="UP000198372"/>
    </source>
</evidence>
<name>A0A238F632_9BASI</name>
<reference evidence="2" key="1">
    <citation type="submission" date="2016-09" db="EMBL/GenBank/DDBJ databases">
        <authorList>
            <person name="Jeantristanb JTB J.-T."/>
            <person name="Ricardo R."/>
        </authorList>
    </citation>
    <scope>NUCLEOTIDE SEQUENCE [LARGE SCALE GENOMIC DNA]</scope>
</reference>
<sequence length="317" mass="35359">MSSRWKWKHRVPAILPSGPSLLASAEERRTAAAAEEKLRGMITSEILLHQQESQGLQLSVSLDASNGPSSSRTAVSIDAQDLCGSAITQQILDWFIETLPLSPLNIHLHLHFNLPLPSKPSHKSSLSPEALRDWLSSTTSVHLTIRPLIAKLLPKLASRLANDRKSYTHLSKALNNIFKNFSPHSENWMDLQTVKRHLARLDVEDEQGGGPIVGMLSLIAKRYGNSDQWKGTTGKGREREAGLNRDDQGWNLLNLLLEGSDMELDHEQEEADDQSFESLLADEDHSSVDDEYFRAAELAADNEEQQVGPMEMLDLFD</sequence>
<dbReference type="EMBL" id="FMSP01000003">
    <property type="protein sequence ID" value="SCV68229.1"/>
    <property type="molecule type" value="Genomic_DNA"/>
</dbReference>
<dbReference type="OrthoDB" id="10330837at2759"/>
<dbReference type="AlphaFoldDB" id="A0A238F632"/>
<evidence type="ECO:0000313" key="1">
    <source>
        <dbReference type="EMBL" id="SCV68229.1"/>
    </source>
</evidence>
<organism evidence="1 2">
    <name type="scientific">Microbotryum intermedium</name>
    <dbReference type="NCBI Taxonomy" id="269621"/>
    <lineage>
        <taxon>Eukaryota</taxon>
        <taxon>Fungi</taxon>
        <taxon>Dikarya</taxon>
        <taxon>Basidiomycota</taxon>
        <taxon>Pucciniomycotina</taxon>
        <taxon>Microbotryomycetes</taxon>
        <taxon>Microbotryales</taxon>
        <taxon>Microbotryaceae</taxon>
        <taxon>Microbotryum</taxon>
    </lineage>
</organism>
<dbReference type="Proteomes" id="UP000198372">
    <property type="component" value="Unassembled WGS sequence"/>
</dbReference>
<gene>
    <name evidence="1" type="ORF">BQ2448_350</name>
</gene>